<keyword evidence="1" id="KW-0690">Ribosome biogenesis</keyword>
<dbReference type="InterPro" id="IPR012977">
    <property type="entry name" value="SDA1_N"/>
</dbReference>
<dbReference type="PANTHER" id="PTHR12730">
    <property type="entry name" value="HSDA/SDA1-RELATED"/>
    <property type="match status" value="1"/>
</dbReference>
<gene>
    <name evidence="4" type="ORF">HPP92_026825</name>
</gene>
<comment type="caution">
    <text evidence="4">The sequence shown here is derived from an EMBL/GenBank/DDBJ whole genome shotgun (WGS) entry which is preliminary data.</text>
</comment>
<evidence type="ECO:0000256" key="1">
    <source>
        <dbReference type="RuleBase" id="RU365057"/>
    </source>
</evidence>
<comment type="similarity">
    <text evidence="1">Belongs to the SDA1 family.</text>
</comment>
<feature type="domain" description="SDA1 N-terminal" evidence="3">
    <location>
        <begin position="22"/>
        <end position="54"/>
    </location>
</feature>
<dbReference type="GO" id="GO:0000055">
    <property type="term" value="P:ribosomal large subunit export from nucleus"/>
    <property type="evidence" value="ECO:0007669"/>
    <property type="project" value="UniProtKB-UniRule"/>
</dbReference>
<comment type="subcellular location">
    <subcellularLocation>
        <location evidence="1">Nucleus</location>
        <location evidence="1">Nucleolus</location>
    </subcellularLocation>
</comment>
<dbReference type="GO" id="GO:0015031">
    <property type="term" value="P:protein transport"/>
    <property type="evidence" value="ECO:0007669"/>
    <property type="project" value="UniProtKB-KW"/>
</dbReference>
<proteinExistence type="inferred from homology"/>
<feature type="compositionally biased region" description="Basic and acidic residues" evidence="2">
    <location>
        <begin position="230"/>
        <end position="243"/>
    </location>
</feature>
<feature type="region of interest" description="Disordered" evidence="2">
    <location>
        <begin position="230"/>
        <end position="277"/>
    </location>
</feature>
<dbReference type="Pfam" id="PF08158">
    <property type="entry name" value="SDA1_HEAT"/>
    <property type="match status" value="1"/>
</dbReference>
<accession>A0A835PFR9</accession>
<dbReference type="GO" id="GO:0042273">
    <property type="term" value="P:ribosomal large subunit biogenesis"/>
    <property type="evidence" value="ECO:0007669"/>
    <property type="project" value="UniProtKB-UniRule"/>
</dbReference>
<reference evidence="4 5" key="1">
    <citation type="journal article" date="2020" name="Nat. Food">
        <title>A phased Vanilla planifolia genome enables genetic improvement of flavour and production.</title>
        <authorList>
            <person name="Hasing T."/>
            <person name="Tang H."/>
            <person name="Brym M."/>
            <person name="Khazi F."/>
            <person name="Huang T."/>
            <person name="Chambers A.H."/>
        </authorList>
    </citation>
    <scope>NUCLEOTIDE SEQUENCE [LARGE SCALE GENOMIC DNA]</scope>
    <source>
        <tissue evidence="4">Leaf</tissue>
    </source>
</reference>
<dbReference type="OrthoDB" id="5963193at2759"/>
<evidence type="ECO:0000256" key="2">
    <source>
        <dbReference type="SAM" id="MobiDB-lite"/>
    </source>
</evidence>
<evidence type="ECO:0000259" key="3">
    <source>
        <dbReference type="Pfam" id="PF08158"/>
    </source>
</evidence>
<keyword evidence="1" id="KW-0539">Nucleus</keyword>
<dbReference type="AlphaFoldDB" id="A0A835PFR9"/>
<dbReference type="InterPro" id="IPR027312">
    <property type="entry name" value="Sda1"/>
</dbReference>
<evidence type="ECO:0000313" key="5">
    <source>
        <dbReference type="Proteomes" id="UP000636800"/>
    </source>
</evidence>
<protein>
    <recommendedName>
        <fullName evidence="1">Protein SDA1</fullName>
    </recommendedName>
</protein>
<evidence type="ECO:0000313" key="4">
    <source>
        <dbReference type="EMBL" id="KAG0450648.1"/>
    </source>
</evidence>
<comment type="function">
    <text evidence="1">Required for 60S pre-ribosomal subunits export to the cytoplasm.</text>
</comment>
<dbReference type="EMBL" id="JADCNL010000094">
    <property type="protein sequence ID" value="KAG0450648.1"/>
    <property type="molecule type" value="Genomic_DNA"/>
</dbReference>
<keyword evidence="1" id="KW-0813">Transport</keyword>
<dbReference type="PANTHER" id="PTHR12730:SF0">
    <property type="entry name" value="PROTEIN SDA1 HOMOLOG"/>
    <property type="match status" value="1"/>
</dbReference>
<sequence length="277" mass="31514">MESEASSDEDDEYIQNPQIVLSREDAIAVGLNVVREMCLRMPLLMNEGLLQDLVLRTSRSKLSKQERVALIRAGRGDREKYKAKTVVKQKKQQKQHSKATSLATKITRASHSRQEKKEAKATWNTQKDMRWSFSLSTATSNHPYITSFSNPCSVRRRTWWSRRISASLHSNLAQANILLVNKKLDPENIDALVALEILKLQTNEVTFDPSKLVHVRSKLSKQERVALVRAGRGDRENENDGLSKRKRDLSKAMPLAPKRARAVRSRQEKKTGKASCL</sequence>
<keyword evidence="1" id="KW-0653">Protein transport</keyword>
<dbReference type="Proteomes" id="UP000636800">
    <property type="component" value="Unassembled WGS sequence"/>
</dbReference>
<name>A0A835PFR9_VANPL</name>
<dbReference type="GO" id="GO:0005730">
    <property type="term" value="C:nucleolus"/>
    <property type="evidence" value="ECO:0007669"/>
    <property type="project" value="UniProtKB-SubCell"/>
</dbReference>
<organism evidence="4 5">
    <name type="scientific">Vanilla planifolia</name>
    <name type="common">Vanilla</name>
    <dbReference type="NCBI Taxonomy" id="51239"/>
    <lineage>
        <taxon>Eukaryota</taxon>
        <taxon>Viridiplantae</taxon>
        <taxon>Streptophyta</taxon>
        <taxon>Embryophyta</taxon>
        <taxon>Tracheophyta</taxon>
        <taxon>Spermatophyta</taxon>
        <taxon>Magnoliopsida</taxon>
        <taxon>Liliopsida</taxon>
        <taxon>Asparagales</taxon>
        <taxon>Orchidaceae</taxon>
        <taxon>Vanilloideae</taxon>
        <taxon>Vanilleae</taxon>
        <taxon>Vanilla</taxon>
    </lineage>
</organism>
<feature type="region of interest" description="Disordered" evidence="2">
    <location>
        <begin position="89"/>
        <end position="121"/>
    </location>
</feature>
<keyword evidence="5" id="KW-1185">Reference proteome</keyword>